<dbReference type="EMBL" id="SLWF01000002">
    <property type="protein sequence ID" value="TCN90241.1"/>
    <property type="molecule type" value="Genomic_DNA"/>
</dbReference>
<sequence>MYTQLLVPIERFLGCNTPDSWIVEARKPENLAALLIDHCNCEWKAAATAGKLLRKYAVSSQDVVVNMLKPYEFFLFRFDKWSVDEFQHWFFPDSAANASSSGIKAARQALYLLDKHGAGSDSASTVLQWARTQPNLQVQQSTDTKEIETFYNPLQARADFAQSDDLIAKMVRLIKEELHHFDQVLEIMQARNIPYSNLPAGRYAKGLLTQVITHEPQTLIDKLIVGALIEARSCERFARLAPHLDEDIGRFYISLLRSEARHYQDYLTLAQSVAGQDISGRIAELVALEASLIQAKDTVFRFHSGIPA</sequence>
<protein>
    <submittedName>
        <fullName evidence="1">tRNA-(Ms[2]io[6]A)-hydroxylase</fullName>
    </submittedName>
</protein>
<dbReference type="SUPFAM" id="SSF47240">
    <property type="entry name" value="Ferritin-like"/>
    <property type="match status" value="1"/>
</dbReference>
<dbReference type="PANTHER" id="PTHR42637:SF1">
    <property type="entry name" value="TRNA 2-(METHYLSULFANYL)-N(6)-ISOPENTENYLADENOSINE(37) HYDROXYLASE"/>
    <property type="match status" value="1"/>
</dbReference>
<dbReference type="Gene3D" id="1.20.1260.10">
    <property type="match status" value="2"/>
</dbReference>
<keyword evidence="2" id="KW-1185">Reference proteome</keyword>
<dbReference type="PANTHER" id="PTHR42637">
    <property type="entry name" value="TRNA-(MS[2]IO[6]A)-HYDROXYLASE"/>
    <property type="match status" value="1"/>
</dbReference>
<dbReference type="RefSeq" id="WP_133037665.1">
    <property type="nucleotide sequence ID" value="NZ_SLWF01000002.1"/>
</dbReference>
<proteinExistence type="predicted"/>
<evidence type="ECO:0000313" key="1">
    <source>
        <dbReference type="EMBL" id="TCN90241.1"/>
    </source>
</evidence>
<accession>A0A4R2FHC0</accession>
<dbReference type="Pfam" id="PF06175">
    <property type="entry name" value="MiaE"/>
    <property type="match status" value="2"/>
</dbReference>
<reference evidence="1 2" key="1">
    <citation type="submission" date="2019-03" db="EMBL/GenBank/DDBJ databases">
        <title>Freshwater and sediment microbial communities from various areas in North America, analyzing microbe dynamics in response to fracking.</title>
        <authorList>
            <person name="Lamendella R."/>
        </authorList>
    </citation>
    <scope>NUCLEOTIDE SEQUENCE [LARGE SCALE GENOMIC DNA]</scope>
    <source>
        <strain evidence="1 2">74A</strain>
    </source>
</reference>
<name>A0A4R2FHC0_9GAMM</name>
<dbReference type="GO" id="GO:0006400">
    <property type="term" value="P:tRNA modification"/>
    <property type="evidence" value="ECO:0007669"/>
    <property type="project" value="InterPro"/>
</dbReference>
<dbReference type="InterPro" id="IPR012347">
    <property type="entry name" value="Ferritin-like"/>
</dbReference>
<evidence type="ECO:0000313" key="2">
    <source>
        <dbReference type="Proteomes" id="UP000294832"/>
    </source>
</evidence>
<dbReference type="Proteomes" id="UP000294832">
    <property type="component" value="Unassembled WGS sequence"/>
</dbReference>
<dbReference type="InterPro" id="IPR009078">
    <property type="entry name" value="Ferritin-like_SF"/>
</dbReference>
<dbReference type="AlphaFoldDB" id="A0A4R2FHC0"/>
<comment type="caution">
    <text evidence="1">The sequence shown here is derived from an EMBL/GenBank/DDBJ whole genome shotgun (WGS) entry which is preliminary data.</text>
</comment>
<dbReference type="InterPro" id="IPR010386">
    <property type="entry name" value="tRNA-Hydrxlase_MiaE"/>
</dbReference>
<organism evidence="1 2">
    <name type="scientific">Shewanella fodinae</name>
    <dbReference type="NCBI Taxonomy" id="552357"/>
    <lineage>
        <taxon>Bacteria</taxon>
        <taxon>Pseudomonadati</taxon>
        <taxon>Pseudomonadota</taxon>
        <taxon>Gammaproteobacteria</taxon>
        <taxon>Alteromonadales</taxon>
        <taxon>Shewanellaceae</taxon>
        <taxon>Shewanella</taxon>
    </lineage>
</organism>
<dbReference type="OrthoDB" id="9802518at2"/>
<dbReference type="GO" id="GO:0045301">
    <property type="term" value="F:tRNA 2-(methylsulfanyl)-N(6)-isopentenyladenosine(37) hydroxylase activity"/>
    <property type="evidence" value="ECO:0007669"/>
    <property type="project" value="InterPro"/>
</dbReference>
<gene>
    <name evidence="1" type="ORF">EDC91_102157</name>
</gene>